<evidence type="ECO:0000256" key="5">
    <source>
        <dbReference type="ARBA" id="ARBA00023242"/>
    </source>
</evidence>
<keyword evidence="4 7" id="KW-0371">Homeobox</keyword>
<evidence type="ECO:0000256" key="7">
    <source>
        <dbReference type="RuleBase" id="RU000682"/>
    </source>
</evidence>
<comment type="similarity">
    <text evidence="6">Belongs to the even-skipped homeobox family.</text>
</comment>
<dbReference type="InterPro" id="IPR001356">
    <property type="entry name" value="HD"/>
</dbReference>
<evidence type="ECO:0000256" key="8">
    <source>
        <dbReference type="SAM" id="MobiDB-lite"/>
    </source>
</evidence>
<gene>
    <name evidence="10" type="ORF">MAR_021471</name>
</gene>
<evidence type="ECO:0000259" key="9">
    <source>
        <dbReference type="SMART" id="SM00389"/>
    </source>
</evidence>
<dbReference type="InterPro" id="IPR052002">
    <property type="entry name" value="Even-skipped_HD"/>
</dbReference>
<dbReference type="Gene3D" id="1.10.10.60">
    <property type="entry name" value="Homeodomain-like"/>
    <property type="match status" value="1"/>
</dbReference>
<reference evidence="10" key="1">
    <citation type="submission" date="2022-11" db="EMBL/GenBank/DDBJ databases">
        <title>Centuries of genome instability and evolution in soft-shell clam transmissible cancer (bioRxiv).</title>
        <authorList>
            <person name="Hart S.F.M."/>
            <person name="Yonemitsu M.A."/>
            <person name="Giersch R.M."/>
            <person name="Beal B.F."/>
            <person name="Arriagada G."/>
            <person name="Davis B.W."/>
            <person name="Ostrander E.A."/>
            <person name="Goff S.P."/>
            <person name="Metzger M.J."/>
        </authorList>
    </citation>
    <scope>NUCLEOTIDE SEQUENCE</scope>
    <source>
        <strain evidence="10">MELC-2E11</strain>
        <tissue evidence="10">Siphon/mantle</tissue>
    </source>
</reference>
<dbReference type="SUPFAM" id="SSF46689">
    <property type="entry name" value="Homeodomain-like"/>
    <property type="match status" value="1"/>
</dbReference>
<dbReference type="Proteomes" id="UP001164746">
    <property type="component" value="Chromosome 5"/>
</dbReference>
<dbReference type="PANTHER" id="PTHR46294">
    <property type="entry name" value="SEGMENTATION PROTEIN EVEN-SKIPPED"/>
    <property type="match status" value="1"/>
</dbReference>
<evidence type="ECO:0000256" key="4">
    <source>
        <dbReference type="ARBA" id="ARBA00023155"/>
    </source>
</evidence>
<evidence type="ECO:0000313" key="10">
    <source>
        <dbReference type="EMBL" id="WAR06102.1"/>
    </source>
</evidence>
<dbReference type="PRINTS" id="PR00024">
    <property type="entry name" value="HOMEOBOX"/>
</dbReference>
<keyword evidence="5 7" id="KW-0539">Nucleus</keyword>
<evidence type="ECO:0000256" key="1">
    <source>
        <dbReference type="ARBA" id="ARBA00004123"/>
    </source>
</evidence>
<name>A0ABY7EBE3_MYAAR</name>
<feature type="domain" description="Homeobox" evidence="9">
    <location>
        <begin position="100"/>
        <end position="162"/>
    </location>
</feature>
<protein>
    <submittedName>
        <fullName evidence="10">HOX3-like protein</fullName>
    </submittedName>
</protein>
<dbReference type="CDD" id="cd00086">
    <property type="entry name" value="homeodomain"/>
    <property type="match status" value="1"/>
</dbReference>
<dbReference type="PROSITE" id="PS00027">
    <property type="entry name" value="HOMEOBOX_1"/>
    <property type="match status" value="1"/>
</dbReference>
<dbReference type="Pfam" id="PF00046">
    <property type="entry name" value="Homeodomain"/>
    <property type="match status" value="1"/>
</dbReference>
<evidence type="ECO:0000313" key="11">
    <source>
        <dbReference type="Proteomes" id="UP001164746"/>
    </source>
</evidence>
<feature type="compositionally biased region" description="Pro residues" evidence="8">
    <location>
        <begin position="25"/>
        <end position="34"/>
    </location>
</feature>
<accession>A0ABY7EBE3</accession>
<evidence type="ECO:0000256" key="6">
    <source>
        <dbReference type="ARBA" id="ARBA00038449"/>
    </source>
</evidence>
<keyword evidence="3 7" id="KW-0238">DNA-binding</keyword>
<dbReference type="PANTHER" id="PTHR46294:SF4">
    <property type="entry name" value="SEGMENTATION PROTEIN EVEN-SKIPPED"/>
    <property type="match status" value="1"/>
</dbReference>
<keyword evidence="2" id="KW-0217">Developmental protein</keyword>
<feature type="region of interest" description="Disordered" evidence="8">
    <location>
        <begin position="1"/>
        <end position="90"/>
    </location>
</feature>
<keyword evidence="11" id="KW-1185">Reference proteome</keyword>
<evidence type="ECO:0000256" key="3">
    <source>
        <dbReference type="ARBA" id="ARBA00023125"/>
    </source>
</evidence>
<feature type="compositionally biased region" description="Low complexity" evidence="8">
    <location>
        <begin position="42"/>
        <end position="54"/>
    </location>
</feature>
<organism evidence="10 11">
    <name type="scientific">Mya arenaria</name>
    <name type="common">Soft-shell clam</name>
    <dbReference type="NCBI Taxonomy" id="6604"/>
    <lineage>
        <taxon>Eukaryota</taxon>
        <taxon>Metazoa</taxon>
        <taxon>Spiralia</taxon>
        <taxon>Lophotrochozoa</taxon>
        <taxon>Mollusca</taxon>
        <taxon>Bivalvia</taxon>
        <taxon>Autobranchia</taxon>
        <taxon>Heteroconchia</taxon>
        <taxon>Euheterodonta</taxon>
        <taxon>Imparidentia</taxon>
        <taxon>Neoheterodontei</taxon>
        <taxon>Myida</taxon>
        <taxon>Myoidea</taxon>
        <taxon>Myidae</taxon>
        <taxon>Mya</taxon>
    </lineage>
</organism>
<comment type="subcellular location">
    <subcellularLocation>
        <location evidence="1 7">Nucleus</location>
    </subcellularLocation>
</comment>
<sequence length="328" mass="35731">MISPAVTSVTDMPTVVQQKPFHRPGFPPEYPTVPSPIERGHSCPTSPASPCSTSSEHDSSLEKSAPMDSDHSDEGNMEGHQFYRNPHAMDNDMSGLDNGVRRYRTAFTKEQIGLLEREFSKENYVSRPKRCELAKQLNLPESTIKVWFQNRRMKDKRQRMAITWPYGIAPDPQIYAYLAAAAATYPYALPNPASPYPSFPHPGLYQSPASSAFSPLTAPAAHMKPMFDTLPPFPGSLGVPSSLDRLPTSLPTSSEHATMDSLSHRYKAESASLNGFPSMSTLKSSCPCGLPTCSLSNGIHPSFPTSLPSSLPGGLHPALHSSLSTENT</sequence>
<proteinExistence type="inferred from homology"/>
<dbReference type="InterPro" id="IPR009057">
    <property type="entry name" value="Homeodomain-like_sf"/>
</dbReference>
<dbReference type="InterPro" id="IPR017970">
    <property type="entry name" value="Homeobox_CS"/>
</dbReference>
<evidence type="ECO:0000256" key="2">
    <source>
        <dbReference type="ARBA" id="ARBA00022473"/>
    </source>
</evidence>
<dbReference type="EMBL" id="CP111016">
    <property type="protein sequence ID" value="WAR06102.1"/>
    <property type="molecule type" value="Genomic_DNA"/>
</dbReference>
<feature type="compositionally biased region" description="Polar residues" evidence="8">
    <location>
        <begin position="1"/>
        <end position="17"/>
    </location>
</feature>
<dbReference type="SMART" id="SM00389">
    <property type="entry name" value="HOX"/>
    <property type="match status" value="1"/>
</dbReference>
<dbReference type="InterPro" id="IPR020479">
    <property type="entry name" value="HD_metazoa"/>
</dbReference>